<evidence type="ECO:0000259" key="6">
    <source>
        <dbReference type="Pfam" id="PF20772"/>
    </source>
</evidence>
<dbReference type="Pfam" id="PF20772">
    <property type="entry name" value="TACO1_YebC_N"/>
    <property type="match status" value="1"/>
</dbReference>
<keyword evidence="3" id="KW-0963">Cytoplasm</keyword>
<dbReference type="Gene3D" id="3.30.70.980">
    <property type="match status" value="2"/>
</dbReference>
<organism evidence="8">
    <name type="scientific">freshwater metagenome</name>
    <dbReference type="NCBI Taxonomy" id="449393"/>
    <lineage>
        <taxon>unclassified sequences</taxon>
        <taxon>metagenomes</taxon>
        <taxon>ecological metagenomes</taxon>
    </lineage>
</organism>
<dbReference type="PANTHER" id="PTHR12532:SF6">
    <property type="entry name" value="TRANSCRIPTIONAL REGULATORY PROTEIN YEBC-RELATED"/>
    <property type="match status" value="1"/>
</dbReference>
<evidence type="ECO:0000256" key="3">
    <source>
        <dbReference type="ARBA" id="ARBA00022490"/>
    </source>
</evidence>
<protein>
    <submittedName>
        <fullName evidence="8">Unannotated protein</fullName>
    </submittedName>
</protein>
<dbReference type="EMBL" id="CAEZYU010000002">
    <property type="protein sequence ID" value="CAB4726959.1"/>
    <property type="molecule type" value="Genomic_DNA"/>
</dbReference>
<dbReference type="HAMAP" id="MF_00693">
    <property type="entry name" value="Transcrip_reg_TACO1"/>
    <property type="match status" value="1"/>
</dbReference>
<evidence type="ECO:0000259" key="5">
    <source>
        <dbReference type="Pfam" id="PF01709"/>
    </source>
</evidence>
<dbReference type="Pfam" id="PF01709">
    <property type="entry name" value="Transcrip_reg"/>
    <property type="match status" value="1"/>
</dbReference>
<evidence type="ECO:0000313" key="7">
    <source>
        <dbReference type="EMBL" id="CAB4726959.1"/>
    </source>
</evidence>
<dbReference type="InterPro" id="IPR002876">
    <property type="entry name" value="Transcrip_reg_TACO1-like"/>
</dbReference>
<dbReference type="FunFam" id="1.10.10.200:FF:000002">
    <property type="entry name" value="Probable transcriptional regulatory protein CLM62_37755"/>
    <property type="match status" value="1"/>
</dbReference>
<accession>A0A6J7FGI9</accession>
<evidence type="ECO:0000313" key="8">
    <source>
        <dbReference type="EMBL" id="CAB4892595.1"/>
    </source>
</evidence>
<comment type="similarity">
    <text evidence="2">Belongs to the TACO1 family.</text>
</comment>
<dbReference type="InterPro" id="IPR048300">
    <property type="entry name" value="TACO1_YebC-like_2nd/3rd_dom"/>
</dbReference>
<dbReference type="InterPro" id="IPR029072">
    <property type="entry name" value="YebC-like"/>
</dbReference>
<dbReference type="GO" id="GO:0005829">
    <property type="term" value="C:cytosol"/>
    <property type="evidence" value="ECO:0007669"/>
    <property type="project" value="TreeGrafter"/>
</dbReference>
<evidence type="ECO:0000256" key="4">
    <source>
        <dbReference type="ARBA" id="ARBA00023125"/>
    </source>
</evidence>
<evidence type="ECO:0000256" key="1">
    <source>
        <dbReference type="ARBA" id="ARBA00004173"/>
    </source>
</evidence>
<dbReference type="InterPro" id="IPR026564">
    <property type="entry name" value="Transcrip_reg_TACO1-like_dom3"/>
</dbReference>
<dbReference type="PANTHER" id="PTHR12532">
    <property type="entry name" value="TRANSLATIONAL ACTIVATOR OF CYTOCHROME C OXIDASE 1"/>
    <property type="match status" value="1"/>
</dbReference>
<dbReference type="EMBL" id="CAFBMG010000018">
    <property type="protein sequence ID" value="CAB4892595.1"/>
    <property type="molecule type" value="Genomic_DNA"/>
</dbReference>
<reference evidence="8" key="1">
    <citation type="submission" date="2020-05" db="EMBL/GenBank/DDBJ databases">
        <authorList>
            <person name="Chiriac C."/>
            <person name="Salcher M."/>
            <person name="Ghai R."/>
            <person name="Kavagutti S V."/>
        </authorList>
    </citation>
    <scope>NUCLEOTIDE SEQUENCE</scope>
</reference>
<proteinExistence type="inferred from homology"/>
<dbReference type="Gene3D" id="1.10.10.200">
    <property type="match status" value="1"/>
</dbReference>
<dbReference type="GO" id="GO:0005739">
    <property type="term" value="C:mitochondrion"/>
    <property type="evidence" value="ECO:0007669"/>
    <property type="project" value="UniProtKB-SubCell"/>
</dbReference>
<keyword evidence="4" id="KW-0238">DNA-binding</keyword>
<gene>
    <name evidence="7" type="ORF">UFOPK2766_00054</name>
    <name evidence="8" type="ORF">UFOPK3519_00381</name>
</gene>
<dbReference type="SUPFAM" id="SSF75625">
    <property type="entry name" value="YebC-like"/>
    <property type="match status" value="1"/>
</dbReference>
<dbReference type="InterPro" id="IPR049083">
    <property type="entry name" value="TACO1_YebC_N"/>
</dbReference>
<evidence type="ECO:0000256" key="2">
    <source>
        <dbReference type="ARBA" id="ARBA00008724"/>
    </source>
</evidence>
<name>A0A6J7FGI9_9ZZZZ</name>
<dbReference type="AlphaFoldDB" id="A0A6J7FGI9"/>
<dbReference type="InterPro" id="IPR017856">
    <property type="entry name" value="Integrase-like_N"/>
</dbReference>
<comment type="subcellular location">
    <subcellularLocation>
        <location evidence="1">Mitochondrion</location>
    </subcellularLocation>
</comment>
<feature type="domain" description="TACO1/YebC-like second and third" evidence="5">
    <location>
        <begin position="82"/>
        <end position="237"/>
    </location>
</feature>
<feature type="domain" description="TACO1/YebC-like N-terminal" evidence="6">
    <location>
        <begin position="5"/>
        <end position="76"/>
    </location>
</feature>
<dbReference type="NCBIfam" id="NF001030">
    <property type="entry name" value="PRK00110.1"/>
    <property type="match status" value="1"/>
</dbReference>
<sequence>MSGHSKWATIKHKKGAADVKRGKLFAKLIRQVEVAAKNGGGDPDMNPNLRTMFQKARDASVPIDTIERAIKRGTGELEGVIYEEVNYEGYAGHGVAVFVETLTDNRNRTGPEMRSTFSKLGGSIAEPGAVAWQFERKGIIHVDGTMDEDEIMMAALDAGADDVARDGEFWAITCEATLTSILRTALEKEGVTVDSSDLTMIPTSLVELDDITAVRSVLKLIDALEENDDVQDVYANFDLPDALLEQLGE</sequence>
<dbReference type="GO" id="GO:0003677">
    <property type="term" value="F:DNA binding"/>
    <property type="evidence" value="ECO:0007669"/>
    <property type="project" value="UniProtKB-KW"/>
</dbReference>
<dbReference type="NCBIfam" id="TIGR01033">
    <property type="entry name" value="YebC/PmpR family DNA-binding transcriptional regulator"/>
    <property type="match status" value="1"/>
</dbReference>
<dbReference type="NCBIfam" id="NF009044">
    <property type="entry name" value="PRK12378.1"/>
    <property type="match status" value="1"/>
</dbReference>